<reference evidence="3 4" key="1">
    <citation type="submission" date="2019-03" db="EMBL/GenBank/DDBJ databases">
        <title>Genomic Encyclopedia of Type Strains, Phase IV (KMG-IV): sequencing the most valuable type-strain genomes for metagenomic binning, comparative biology and taxonomic classification.</title>
        <authorList>
            <person name="Goeker M."/>
        </authorList>
    </citation>
    <scope>NUCLEOTIDE SEQUENCE [LARGE SCALE GENOMIC DNA]</scope>
    <source>
        <strain evidence="3 4">DSM 100013</strain>
    </source>
</reference>
<feature type="transmembrane region" description="Helical" evidence="1">
    <location>
        <begin position="26"/>
        <end position="46"/>
    </location>
</feature>
<dbReference type="GO" id="GO:0010181">
    <property type="term" value="F:FMN binding"/>
    <property type="evidence" value="ECO:0007669"/>
    <property type="project" value="InterPro"/>
</dbReference>
<evidence type="ECO:0000313" key="3">
    <source>
        <dbReference type="EMBL" id="TCP95720.1"/>
    </source>
</evidence>
<evidence type="ECO:0000259" key="2">
    <source>
        <dbReference type="SMART" id="SM00900"/>
    </source>
</evidence>
<comment type="caution">
    <text evidence="3">The sequence shown here is derived from an EMBL/GenBank/DDBJ whole genome shotgun (WGS) entry which is preliminary data.</text>
</comment>
<dbReference type="Proteomes" id="UP000295504">
    <property type="component" value="Unassembled WGS sequence"/>
</dbReference>
<dbReference type="Pfam" id="PF04205">
    <property type="entry name" value="FMN_bind"/>
    <property type="match status" value="1"/>
</dbReference>
<dbReference type="Gene3D" id="3.90.1010.20">
    <property type="match status" value="1"/>
</dbReference>
<accession>A0A4R2T0W3</accession>
<sequence length="158" mass="17907">MDQQENLKIFIWKINNGVDIMKKKQLLGFILITVIVSGIYFTGDYYSDLRTYRKQVNEINIDSINMMDIKDGTYTGSYEIMWISAIVEVTVYNNEIVGIELIEHKNDRGTPAEIITTRVIETQSLEVDVITGATSSSKVILKAIENALKSGLKSTRFC</sequence>
<dbReference type="AlphaFoldDB" id="A0A4R2T0W3"/>
<keyword evidence="1" id="KW-1133">Transmembrane helix</keyword>
<organism evidence="3 4">
    <name type="scientific">Serpentinicella alkaliphila</name>
    <dbReference type="NCBI Taxonomy" id="1734049"/>
    <lineage>
        <taxon>Bacteria</taxon>
        <taxon>Bacillati</taxon>
        <taxon>Bacillota</taxon>
        <taxon>Clostridia</taxon>
        <taxon>Peptostreptococcales</taxon>
        <taxon>Natronincolaceae</taxon>
        <taxon>Serpentinicella</taxon>
    </lineage>
</organism>
<dbReference type="GO" id="GO:0016020">
    <property type="term" value="C:membrane"/>
    <property type="evidence" value="ECO:0007669"/>
    <property type="project" value="InterPro"/>
</dbReference>
<evidence type="ECO:0000256" key="1">
    <source>
        <dbReference type="SAM" id="Phobius"/>
    </source>
</evidence>
<protein>
    <submittedName>
        <fullName evidence="3">Uncharacterized protein with FMN-binding domain</fullName>
    </submittedName>
</protein>
<dbReference type="InterPro" id="IPR007329">
    <property type="entry name" value="FMN-bd"/>
</dbReference>
<feature type="domain" description="FMN-binding" evidence="2">
    <location>
        <begin position="81"/>
        <end position="151"/>
    </location>
</feature>
<gene>
    <name evidence="3" type="ORF">EDD79_105716</name>
</gene>
<dbReference type="EMBL" id="SLYC01000057">
    <property type="protein sequence ID" value="TCP95720.1"/>
    <property type="molecule type" value="Genomic_DNA"/>
</dbReference>
<keyword evidence="4" id="KW-1185">Reference proteome</keyword>
<name>A0A4R2T0W3_9FIRM</name>
<evidence type="ECO:0000313" key="4">
    <source>
        <dbReference type="Proteomes" id="UP000295504"/>
    </source>
</evidence>
<proteinExistence type="predicted"/>
<keyword evidence="1" id="KW-0472">Membrane</keyword>
<keyword evidence="1" id="KW-0812">Transmembrane</keyword>
<dbReference type="SMART" id="SM00900">
    <property type="entry name" value="FMN_bind"/>
    <property type="match status" value="1"/>
</dbReference>